<evidence type="ECO:0000313" key="2">
    <source>
        <dbReference type="Proteomes" id="UP000663868"/>
    </source>
</evidence>
<organism evidence="1 2">
    <name type="scientific">Adineta steineri</name>
    <dbReference type="NCBI Taxonomy" id="433720"/>
    <lineage>
        <taxon>Eukaryota</taxon>
        <taxon>Metazoa</taxon>
        <taxon>Spiralia</taxon>
        <taxon>Gnathifera</taxon>
        <taxon>Rotifera</taxon>
        <taxon>Eurotatoria</taxon>
        <taxon>Bdelloidea</taxon>
        <taxon>Adinetida</taxon>
        <taxon>Adinetidae</taxon>
        <taxon>Adineta</taxon>
    </lineage>
</organism>
<feature type="non-terminal residue" evidence="1">
    <location>
        <position position="1"/>
    </location>
</feature>
<sequence>PNINEQSNNIDTQRIRIASTMQYAIPEITINPEVIICQKSVCDVAYAILNCEKQIS</sequence>
<reference evidence="1" key="1">
    <citation type="submission" date="2021-02" db="EMBL/GenBank/DDBJ databases">
        <authorList>
            <person name="Nowell W R."/>
        </authorList>
    </citation>
    <scope>NUCLEOTIDE SEQUENCE</scope>
</reference>
<evidence type="ECO:0000313" key="1">
    <source>
        <dbReference type="EMBL" id="CAF4394954.1"/>
    </source>
</evidence>
<dbReference type="Proteomes" id="UP000663868">
    <property type="component" value="Unassembled WGS sequence"/>
</dbReference>
<name>A0A820NWR7_9BILA</name>
<accession>A0A820NWR7</accession>
<gene>
    <name evidence="1" type="ORF">KXQ929_LOCUS50684</name>
</gene>
<proteinExistence type="predicted"/>
<dbReference type="EMBL" id="CAJOBB010023701">
    <property type="protein sequence ID" value="CAF4394954.1"/>
    <property type="molecule type" value="Genomic_DNA"/>
</dbReference>
<comment type="caution">
    <text evidence="1">The sequence shown here is derived from an EMBL/GenBank/DDBJ whole genome shotgun (WGS) entry which is preliminary data.</text>
</comment>
<feature type="non-terminal residue" evidence="1">
    <location>
        <position position="56"/>
    </location>
</feature>
<dbReference type="AlphaFoldDB" id="A0A820NWR7"/>
<protein>
    <submittedName>
        <fullName evidence="1">Uncharacterized protein</fullName>
    </submittedName>
</protein>